<protein>
    <submittedName>
        <fullName evidence="2">AMP-binding protein</fullName>
    </submittedName>
</protein>
<reference evidence="3" key="1">
    <citation type="journal article" date="2022" name="ISME J.">
        <title>Genetic and phylogenetic analysis of dissimilatory iodate-reducing bacteria identifies potential niches across the world's oceans.</title>
        <authorList>
            <person name="Reyes-Umana V."/>
            <person name="Henning Z."/>
            <person name="Lee K."/>
            <person name="Barnum T.P."/>
            <person name="Coates J.D."/>
        </authorList>
    </citation>
    <scope>NUCLEOTIDE SEQUENCE [LARGE SCALE GENOMIC DNA]</scope>
    <source>
        <strain evidence="3">IR12</strain>
    </source>
</reference>
<feature type="domain" description="AMP-dependent synthetase/ligase" evidence="1">
    <location>
        <begin position="1"/>
        <end position="66"/>
    </location>
</feature>
<dbReference type="GO" id="GO:0031177">
    <property type="term" value="F:phosphopantetheine binding"/>
    <property type="evidence" value="ECO:0007669"/>
    <property type="project" value="TreeGrafter"/>
</dbReference>
<dbReference type="GO" id="GO:0043041">
    <property type="term" value="P:amino acid activation for nonribosomal peptide biosynthetic process"/>
    <property type="evidence" value="ECO:0007669"/>
    <property type="project" value="TreeGrafter"/>
</dbReference>
<organism evidence="2 3">
    <name type="scientific">Denitromonas iodatirespirans</name>
    <dbReference type="NCBI Taxonomy" id="2795389"/>
    <lineage>
        <taxon>Bacteria</taxon>
        <taxon>Pseudomonadati</taxon>
        <taxon>Pseudomonadota</taxon>
        <taxon>Betaproteobacteria</taxon>
        <taxon>Rhodocyclales</taxon>
        <taxon>Zoogloeaceae</taxon>
        <taxon>Denitromonas</taxon>
    </lineage>
</organism>
<gene>
    <name evidence="2" type="ORF">I8J34_24525</name>
</gene>
<sequence>NLYGPSETTTYSTWVSMDRQDGFVRHIGRPIANTRIYILDAHHQPVPVGVAGELYIGGEGVARGYLNQAELTA</sequence>
<dbReference type="PANTHER" id="PTHR45527:SF1">
    <property type="entry name" value="FATTY ACID SYNTHASE"/>
    <property type="match status" value="1"/>
</dbReference>
<dbReference type="GO" id="GO:0005829">
    <property type="term" value="C:cytosol"/>
    <property type="evidence" value="ECO:0007669"/>
    <property type="project" value="TreeGrafter"/>
</dbReference>
<dbReference type="Proteomes" id="UP000694660">
    <property type="component" value="Unassembled WGS sequence"/>
</dbReference>
<dbReference type="EMBL" id="JAEKFT010000196">
    <property type="protein sequence ID" value="MBT0964350.1"/>
    <property type="molecule type" value="Genomic_DNA"/>
</dbReference>
<proteinExistence type="predicted"/>
<feature type="non-terminal residue" evidence="2">
    <location>
        <position position="1"/>
    </location>
</feature>
<dbReference type="InterPro" id="IPR000873">
    <property type="entry name" value="AMP-dep_synth/lig_dom"/>
</dbReference>
<dbReference type="InterPro" id="IPR042099">
    <property type="entry name" value="ANL_N_sf"/>
</dbReference>
<dbReference type="Pfam" id="PF00501">
    <property type="entry name" value="AMP-binding"/>
    <property type="match status" value="1"/>
</dbReference>
<name>A0A944DCM0_DENI1</name>
<dbReference type="Gene3D" id="3.40.50.12780">
    <property type="entry name" value="N-terminal domain of ligase-like"/>
    <property type="match status" value="1"/>
</dbReference>
<dbReference type="GO" id="GO:0044550">
    <property type="term" value="P:secondary metabolite biosynthetic process"/>
    <property type="evidence" value="ECO:0007669"/>
    <property type="project" value="TreeGrafter"/>
</dbReference>
<evidence type="ECO:0000313" key="2">
    <source>
        <dbReference type="EMBL" id="MBT0964350.1"/>
    </source>
</evidence>
<evidence type="ECO:0000259" key="1">
    <source>
        <dbReference type="Pfam" id="PF00501"/>
    </source>
</evidence>
<keyword evidence="3" id="KW-1185">Reference proteome</keyword>
<accession>A0A944DCM0</accession>
<dbReference type="PANTHER" id="PTHR45527">
    <property type="entry name" value="NONRIBOSOMAL PEPTIDE SYNTHETASE"/>
    <property type="match status" value="1"/>
</dbReference>
<comment type="caution">
    <text evidence="2">The sequence shown here is derived from an EMBL/GenBank/DDBJ whole genome shotgun (WGS) entry which is preliminary data.</text>
</comment>
<dbReference type="AlphaFoldDB" id="A0A944DCM0"/>
<feature type="non-terminal residue" evidence="2">
    <location>
        <position position="73"/>
    </location>
</feature>
<dbReference type="SUPFAM" id="SSF56801">
    <property type="entry name" value="Acetyl-CoA synthetase-like"/>
    <property type="match status" value="1"/>
</dbReference>
<dbReference type="RefSeq" id="WP_214364234.1">
    <property type="nucleotide sequence ID" value="NZ_JAEKFT010000196.1"/>
</dbReference>
<evidence type="ECO:0000313" key="3">
    <source>
        <dbReference type="Proteomes" id="UP000694660"/>
    </source>
</evidence>